<dbReference type="InterPro" id="IPR046188">
    <property type="entry name" value="DUF6216"/>
</dbReference>
<evidence type="ECO:0000256" key="1">
    <source>
        <dbReference type="SAM" id="Phobius"/>
    </source>
</evidence>
<comment type="caution">
    <text evidence="2">The sequence shown here is derived from an EMBL/GenBank/DDBJ whole genome shotgun (WGS) entry which is preliminary data.</text>
</comment>
<feature type="transmembrane region" description="Helical" evidence="1">
    <location>
        <begin position="129"/>
        <end position="152"/>
    </location>
</feature>
<name>A0A5A7M8N6_COMTE</name>
<keyword evidence="1" id="KW-1133">Transmembrane helix</keyword>
<sequence>MESIPVNAINKIVEQYGIIAALVVILSFASLIFYSVCKAGSSYFLVDRLWRLSGGSDKFINKEMSSQWERVSDLEIYAFKTNLKIRSFDDFLGLKKWIDFNKIPEREFFKISRFFCMESMSFPYKNFNAISWLSIVAIVGSVLINMFLPLYYQHNSKAAYLTVRKTELEFKYYKDKAVTHGITFNKTVCENKGNIKAIFPKEITMYDRAVICDLIKYDKDYKYLLSTINMQKAFSAILIFFALCLFFYFSLFAIRHSILQNFIYKYILSGAVIPADVRKENKIWQEYSSTTKAINDLKFELLKLNNLSK</sequence>
<keyword evidence="1" id="KW-0472">Membrane</keyword>
<dbReference type="EMBL" id="BKBW01000001">
    <property type="protein sequence ID" value="GEQ73244.1"/>
    <property type="molecule type" value="Genomic_DNA"/>
</dbReference>
<feature type="transmembrane region" description="Helical" evidence="1">
    <location>
        <begin position="233"/>
        <end position="254"/>
    </location>
</feature>
<keyword evidence="1" id="KW-0812">Transmembrane</keyword>
<dbReference type="RefSeq" id="WP_149354375.1">
    <property type="nucleotide sequence ID" value="NZ_BKBW01000001.1"/>
</dbReference>
<proteinExistence type="predicted"/>
<reference evidence="2 3" key="1">
    <citation type="journal article" date="2019" name="Microbiol. Resour. Announc.">
        <title>Draft Genome Sequence of Comamonas testosteroni TA441, a Bacterium That Has a Cryptic Phenol Degradation Gene Cluster.</title>
        <authorList>
            <person name="Arai H."/>
            <person name="Ishii M."/>
        </authorList>
    </citation>
    <scope>NUCLEOTIDE SEQUENCE [LARGE SCALE GENOMIC DNA]</scope>
    <source>
        <strain evidence="2 3">TA441</strain>
    </source>
</reference>
<gene>
    <name evidence="2" type="ORF">CTTA_0249</name>
</gene>
<evidence type="ECO:0000313" key="3">
    <source>
        <dbReference type="Proteomes" id="UP000323105"/>
    </source>
</evidence>
<protein>
    <submittedName>
        <fullName evidence="2">Uncharacterized protein</fullName>
    </submittedName>
</protein>
<accession>A0A5A7M8N6</accession>
<dbReference type="Pfam" id="PF19723">
    <property type="entry name" value="DUF6216"/>
    <property type="match status" value="1"/>
</dbReference>
<dbReference type="Proteomes" id="UP000323105">
    <property type="component" value="Unassembled WGS sequence"/>
</dbReference>
<feature type="transmembrane region" description="Helical" evidence="1">
    <location>
        <begin position="16"/>
        <end position="36"/>
    </location>
</feature>
<evidence type="ECO:0000313" key="2">
    <source>
        <dbReference type="EMBL" id="GEQ73244.1"/>
    </source>
</evidence>
<organism evidence="2 3">
    <name type="scientific">Comamonas testosteroni</name>
    <name type="common">Pseudomonas testosteroni</name>
    <dbReference type="NCBI Taxonomy" id="285"/>
    <lineage>
        <taxon>Bacteria</taxon>
        <taxon>Pseudomonadati</taxon>
        <taxon>Pseudomonadota</taxon>
        <taxon>Betaproteobacteria</taxon>
        <taxon>Burkholderiales</taxon>
        <taxon>Comamonadaceae</taxon>
        <taxon>Comamonas</taxon>
    </lineage>
</organism>
<dbReference type="AlphaFoldDB" id="A0A5A7M8N6"/>